<name>A0AAV7X8F8_9NEOP</name>
<protein>
    <submittedName>
        <fullName evidence="2">Uncharacterized protein</fullName>
    </submittedName>
</protein>
<organism evidence="2 3">
    <name type="scientific">Megalurothrips usitatus</name>
    <name type="common">bean blossom thrips</name>
    <dbReference type="NCBI Taxonomy" id="439358"/>
    <lineage>
        <taxon>Eukaryota</taxon>
        <taxon>Metazoa</taxon>
        <taxon>Ecdysozoa</taxon>
        <taxon>Arthropoda</taxon>
        <taxon>Hexapoda</taxon>
        <taxon>Insecta</taxon>
        <taxon>Pterygota</taxon>
        <taxon>Neoptera</taxon>
        <taxon>Paraneoptera</taxon>
        <taxon>Thysanoptera</taxon>
        <taxon>Terebrantia</taxon>
        <taxon>Thripoidea</taxon>
        <taxon>Thripidae</taxon>
        <taxon>Megalurothrips</taxon>
    </lineage>
</organism>
<comment type="caution">
    <text evidence="2">The sequence shown here is derived from an EMBL/GenBank/DDBJ whole genome shotgun (WGS) entry which is preliminary data.</text>
</comment>
<gene>
    <name evidence="2" type="ORF">ONE63_005048</name>
</gene>
<sequence length="203" mass="22179">MPFMKAKERARREKVGKASVERHAKNRVLKAAREQADYITVSVGRRVVDLAMLTLNLWCTNCDAALSLKFLEEEKQYGLASEFSGRCPTCLDLKKFFTSKTVPCPSGDGRSLYSVHCKAALGCLDSGVPPSPAAPVARSTPRTTSTPRPSRVRRPTSAPRPSVSPNLLALIDRTWQPNQEPNLLPTTSRLPLRGPSAHVSAAL</sequence>
<feature type="region of interest" description="Disordered" evidence="1">
    <location>
        <begin position="131"/>
        <end position="165"/>
    </location>
</feature>
<evidence type="ECO:0000313" key="3">
    <source>
        <dbReference type="Proteomes" id="UP001075354"/>
    </source>
</evidence>
<feature type="compositionally biased region" description="Polar residues" evidence="1">
    <location>
        <begin position="178"/>
        <end position="189"/>
    </location>
</feature>
<feature type="compositionally biased region" description="Low complexity" evidence="1">
    <location>
        <begin position="134"/>
        <end position="165"/>
    </location>
</feature>
<feature type="region of interest" description="Disordered" evidence="1">
    <location>
        <begin position="178"/>
        <end position="203"/>
    </location>
</feature>
<evidence type="ECO:0000256" key="1">
    <source>
        <dbReference type="SAM" id="MobiDB-lite"/>
    </source>
</evidence>
<keyword evidence="3" id="KW-1185">Reference proteome</keyword>
<reference evidence="2" key="1">
    <citation type="submission" date="2022-12" db="EMBL/GenBank/DDBJ databases">
        <title>Chromosome-level genome assembly of the bean flower thrips Megalurothrips usitatus.</title>
        <authorList>
            <person name="Ma L."/>
            <person name="Liu Q."/>
            <person name="Li H."/>
            <person name="Cai W."/>
        </authorList>
    </citation>
    <scope>NUCLEOTIDE SEQUENCE</scope>
    <source>
        <strain evidence="2">Cailab_2022a</strain>
    </source>
</reference>
<dbReference type="AlphaFoldDB" id="A0AAV7X8F8"/>
<dbReference type="Proteomes" id="UP001075354">
    <property type="component" value="Chromosome 16"/>
</dbReference>
<dbReference type="EMBL" id="JAPTSV010000016">
    <property type="protein sequence ID" value="KAJ1519795.1"/>
    <property type="molecule type" value="Genomic_DNA"/>
</dbReference>
<accession>A0AAV7X8F8</accession>
<evidence type="ECO:0000313" key="2">
    <source>
        <dbReference type="EMBL" id="KAJ1519795.1"/>
    </source>
</evidence>
<proteinExistence type="predicted"/>